<organism evidence="2 3">
    <name type="scientific">Stylosanthes scabra</name>
    <dbReference type="NCBI Taxonomy" id="79078"/>
    <lineage>
        <taxon>Eukaryota</taxon>
        <taxon>Viridiplantae</taxon>
        <taxon>Streptophyta</taxon>
        <taxon>Embryophyta</taxon>
        <taxon>Tracheophyta</taxon>
        <taxon>Spermatophyta</taxon>
        <taxon>Magnoliopsida</taxon>
        <taxon>eudicotyledons</taxon>
        <taxon>Gunneridae</taxon>
        <taxon>Pentapetalae</taxon>
        <taxon>rosids</taxon>
        <taxon>fabids</taxon>
        <taxon>Fabales</taxon>
        <taxon>Fabaceae</taxon>
        <taxon>Papilionoideae</taxon>
        <taxon>50 kb inversion clade</taxon>
        <taxon>dalbergioids sensu lato</taxon>
        <taxon>Dalbergieae</taxon>
        <taxon>Pterocarpus clade</taxon>
        <taxon>Stylosanthes</taxon>
    </lineage>
</organism>
<comment type="caution">
    <text evidence="2">The sequence shown here is derived from an EMBL/GenBank/DDBJ whole genome shotgun (WGS) entry which is preliminary data.</text>
</comment>
<evidence type="ECO:0000313" key="3">
    <source>
        <dbReference type="Proteomes" id="UP001341840"/>
    </source>
</evidence>
<dbReference type="Proteomes" id="UP001341840">
    <property type="component" value="Unassembled WGS sequence"/>
</dbReference>
<evidence type="ECO:0000313" key="2">
    <source>
        <dbReference type="EMBL" id="MED6207772.1"/>
    </source>
</evidence>
<evidence type="ECO:0000256" key="1">
    <source>
        <dbReference type="SAM" id="SignalP"/>
    </source>
</evidence>
<gene>
    <name evidence="2" type="ORF">PIB30_038678</name>
</gene>
<proteinExistence type="predicted"/>
<feature type="chain" id="PRO_5046316263" evidence="1">
    <location>
        <begin position="20"/>
        <end position="80"/>
    </location>
</feature>
<sequence length="80" mass="9007">MAMMKSLIFNFLCIATASAGELGPGGSPRSEHAPRLYERLQRYLQIAYQQGPHISSGTRTHDLVDYEPTPYQLDHLCWLG</sequence>
<dbReference type="EMBL" id="JASCZI010241856">
    <property type="protein sequence ID" value="MED6207772.1"/>
    <property type="molecule type" value="Genomic_DNA"/>
</dbReference>
<keyword evidence="3" id="KW-1185">Reference proteome</keyword>
<feature type="signal peptide" evidence="1">
    <location>
        <begin position="1"/>
        <end position="19"/>
    </location>
</feature>
<keyword evidence="1" id="KW-0732">Signal</keyword>
<reference evidence="2 3" key="1">
    <citation type="journal article" date="2023" name="Plants (Basel)">
        <title>Bridging the Gap: Combining Genomics and Transcriptomics Approaches to Understand Stylosanthes scabra, an Orphan Legume from the Brazilian Caatinga.</title>
        <authorList>
            <person name="Ferreira-Neto J.R.C."/>
            <person name="da Silva M.D."/>
            <person name="Binneck E."/>
            <person name="de Melo N.F."/>
            <person name="da Silva R.H."/>
            <person name="de Melo A.L.T.M."/>
            <person name="Pandolfi V."/>
            <person name="Bustamante F.O."/>
            <person name="Brasileiro-Vidal A.C."/>
            <person name="Benko-Iseppon A.M."/>
        </authorList>
    </citation>
    <scope>NUCLEOTIDE SEQUENCE [LARGE SCALE GENOMIC DNA]</scope>
    <source>
        <tissue evidence="2">Leaves</tissue>
    </source>
</reference>
<name>A0ABU6YCX8_9FABA</name>
<accession>A0ABU6YCX8</accession>
<protein>
    <submittedName>
        <fullName evidence="2">Uncharacterized protein</fullName>
    </submittedName>
</protein>